<evidence type="ECO:0000313" key="1">
    <source>
        <dbReference type="EMBL" id="MPC34868.1"/>
    </source>
</evidence>
<proteinExistence type="predicted"/>
<sequence length="183" mass="20373">MHRIVSVYTSTWWVCGEFDQMGGARDMHVELTMSLPRLSDSRDFSPYSSSAEWADKALLCRSITFSPAFFIASRFFNTIQTVGWARPKFQPIADVPSPCSFLFKISNFTSNVRLLLFRFSTPAVSAEYFGAIIVGVTTARRVAAMFRSFLTPSSGRSDLFAVLGALYTGKVTHDHVKGSDTAR</sequence>
<organism evidence="1 2">
    <name type="scientific">Portunus trituberculatus</name>
    <name type="common">Swimming crab</name>
    <name type="synonym">Neptunus trituberculatus</name>
    <dbReference type="NCBI Taxonomy" id="210409"/>
    <lineage>
        <taxon>Eukaryota</taxon>
        <taxon>Metazoa</taxon>
        <taxon>Ecdysozoa</taxon>
        <taxon>Arthropoda</taxon>
        <taxon>Crustacea</taxon>
        <taxon>Multicrustacea</taxon>
        <taxon>Malacostraca</taxon>
        <taxon>Eumalacostraca</taxon>
        <taxon>Eucarida</taxon>
        <taxon>Decapoda</taxon>
        <taxon>Pleocyemata</taxon>
        <taxon>Brachyura</taxon>
        <taxon>Eubrachyura</taxon>
        <taxon>Portunoidea</taxon>
        <taxon>Portunidae</taxon>
        <taxon>Portuninae</taxon>
        <taxon>Portunus</taxon>
    </lineage>
</organism>
<name>A0A5B7ENN0_PORTR</name>
<evidence type="ECO:0000313" key="2">
    <source>
        <dbReference type="Proteomes" id="UP000324222"/>
    </source>
</evidence>
<keyword evidence="2" id="KW-1185">Reference proteome</keyword>
<dbReference type="Proteomes" id="UP000324222">
    <property type="component" value="Unassembled WGS sequence"/>
</dbReference>
<reference evidence="1 2" key="1">
    <citation type="submission" date="2019-05" db="EMBL/GenBank/DDBJ databases">
        <title>Another draft genome of Portunus trituberculatus and its Hox gene families provides insights of decapod evolution.</title>
        <authorList>
            <person name="Jeong J.-H."/>
            <person name="Song I."/>
            <person name="Kim S."/>
            <person name="Choi T."/>
            <person name="Kim D."/>
            <person name="Ryu S."/>
            <person name="Kim W."/>
        </authorList>
    </citation>
    <scope>NUCLEOTIDE SEQUENCE [LARGE SCALE GENOMIC DNA]</scope>
    <source>
        <tissue evidence="1">Muscle</tissue>
    </source>
</reference>
<gene>
    <name evidence="1" type="ORF">E2C01_028273</name>
</gene>
<comment type="caution">
    <text evidence="1">The sequence shown here is derived from an EMBL/GenBank/DDBJ whole genome shotgun (WGS) entry which is preliminary data.</text>
</comment>
<accession>A0A5B7ENN0</accession>
<dbReference type="AlphaFoldDB" id="A0A5B7ENN0"/>
<dbReference type="EMBL" id="VSRR010003149">
    <property type="protein sequence ID" value="MPC34868.1"/>
    <property type="molecule type" value="Genomic_DNA"/>
</dbReference>
<protein>
    <submittedName>
        <fullName evidence="1">Uncharacterized protein</fullName>
    </submittedName>
</protein>